<keyword evidence="2" id="KW-1185">Reference proteome</keyword>
<dbReference type="RefSeq" id="WP_374036505.1">
    <property type="nucleotide sequence ID" value="NZ_CP169082.1"/>
</dbReference>
<accession>A0ABW0FWP1</accession>
<reference evidence="2" key="1">
    <citation type="journal article" date="2019" name="Int. J. Syst. Evol. Microbiol.">
        <title>The Global Catalogue of Microorganisms (GCM) 10K type strain sequencing project: providing services to taxonomists for standard genome sequencing and annotation.</title>
        <authorList>
            <consortium name="The Broad Institute Genomics Platform"/>
            <consortium name="The Broad Institute Genome Sequencing Center for Infectious Disease"/>
            <person name="Wu L."/>
            <person name="Ma J."/>
        </authorList>
    </citation>
    <scope>NUCLEOTIDE SEQUENCE [LARGE SCALE GENOMIC DNA]</scope>
    <source>
        <strain evidence="2">JCM 12125</strain>
    </source>
</reference>
<gene>
    <name evidence="1" type="ORF">ACFPIE_15535</name>
</gene>
<dbReference type="Proteomes" id="UP001596152">
    <property type="component" value="Unassembled WGS sequence"/>
</dbReference>
<sequence length="111" mass="11676">MTSLRTGARIARKLQDTEHAVDRALIATSDLIKTLIEGRLEVGVAAQSGHDALIQAVGGLNGLSIVRGQLIASHDELKALAEAAGIPYRMEGTMEPKVRPTGRLALVPDAA</sequence>
<evidence type="ECO:0000313" key="2">
    <source>
        <dbReference type="Proteomes" id="UP001596152"/>
    </source>
</evidence>
<organism evidence="1 2">
    <name type="scientific">Brevundimonas staleyi</name>
    <dbReference type="NCBI Taxonomy" id="74326"/>
    <lineage>
        <taxon>Bacteria</taxon>
        <taxon>Pseudomonadati</taxon>
        <taxon>Pseudomonadota</taxon>
        <taxon>Alphaproteobacteria</taxon>
        <taxon>Caulobacterales</taxon>
        <taxon>Caulobacteraceae</taxon>
        <taxon>Brevundimonas</taxon>
    </lineage>
</organism>
<name>A0ABW0FWP1_9CAUL</name>
<comment type="caution">
    <text evidence="1">The sequence shown here is derived from an EMBL/GenBank/DDBJ whole genome shotgun (WGS) entry which is preliminary data.</text>
</comment>
<dbReference type="EMBL" id="JBHSLF010000046">
    <property type="protein sequence ID" value="MFC5345328.1"/>
    <property type="molecule type" value="Genomic_DNA"/>
</dbReference>
<proteinExistence type="predicted"/>
<protein>
    <submittedName>
        <fullName evidence="1">Uncharacterized protein</fullName>
    </submittedName>
</protein>
<evidence type="ECO:0000313" key="1">
    <source>
        <dbReference type="EMBL" id="MFC5345328.1"/>
    </source>
</evidence>